<keyword evidence="2" id="KW-0812">Transmembrane</keyword>
<dbReference type="PANTHER" id="PTHR35041:SF6">
    <property type="entry name" value="FORMYLMETHIONINE DEFORMYLASE-LIKE PROTEIN-RELATED"/>
    <property type="match status" value="1"/>
</dbReference>
<comment type="caution">
    <text evidence="3">The sequence shown here is derived from an EMBL/GenBank/DDBJ whole genome shotgun (WGS) entry which is preliminary data.</text>
</comment>
<name>A0AAN6EVY5_EXODE</name>
<reference evidence="3" key="1">
    <citation type="submission" date="2023-01" db="EMBL/GenBank/DDBJ databases">
        <title>Exophiala dermititidis isolated from Cystic Fibrosis Patient.</title>
        <authorList>
            <person name="Kurbessoian T."/>
            <person name="Crocker A."/>
            <person name="Murante D."/>
            <person name="Hogan D.A."/>
            <person name="Stajich J.E."/>
        </authorList>
    </citation>
    <scope>NUCLEOTIDE SEQUENCE</scope>
    <source>
        <strain evidence="3">Ex8</strain>
    </source>
</reference>
<feature type="compositionally biased region" description="Polar residues" evidence="1">
    <location>
        <begin position="634"/>
        <end position="644"/>
    </location>
</feature>
<sequence>MAETKKHRAIHWKAPVLMMLPATAGIGLALGQHFYYQHLNGRATDGSETKYSQSITTGIGTGMAFLVRSFLVLAMGTAYAQLFWLQLRHKRVTFTEIDSLFTVLTSLMDLLRWRIWVHHPLLAIVALLAWLLPLTAVVAPTALTTHWSEHSRETYITANVPVPDFNRSSYAILGASMTSAYYNWRGSQYTLNRLTLATATGGQVLPGPVPAVNSSYTVNFYGPSLQCQPPPADFNQSFQTLIKGLEQGKLLYQQILYLSWRPNATDNLPWLETLLEDGFAESGGSLIGPADQPATLYFAFGQPHSLALLECTMMNASFVVDISNSDGIQTQQVREVASHGAITTIAGYQTAADDTMRKIMAYQSILASFFGILQGSIRHPQSADTNTWSTDTTQIMATSLGLTDELYPILTESDELTDYTAVAEPDVAASGKPFARSAEELFQNITLSLMASERYRTNFSNTEQKHTSTNVTVFSPYIVYRYSPKNLIIAYASAAGVCLAIIVIGSIVLFTSGKSFTNNFTTVMRTTTNPKVEALLTRDDKDGRDPLPKHIARATFDFTLNTIVSEDSLSGSVHPKVEPQMVEHIPKVPMVRAKSLPAREPRSMSAMDEALRSSQPEAPESNEISDGGEPVNNEAPNPESNVNRTLHRSTW</sequence>
<dbReference type="PANTHER" id="PTHR35041">
    <property type="entry name" value="MEDIATOR OF RNA POLYMERASE II TRANSCRIPTION SUBUNIT 1"/>
    <property type="match status" value="1"/>
</dbReference>
<keyword evidence="2" id="KW-1133">Transmembrane helix</keyword>
<feature type="region of interest" description="Disordered" evidence="1">
    <location>
        <begin position="588"/>
        <end position="651"/>
    </location>
</feature>
<evidence type="ECO:0000313" key="3">
    <source>
        <dbReference type="EMBL" id="KAJ8992258.1"/>
    </source>
</evidence>
<keyword evidence="2" id="KW-0472">Membrane</keyword>
<protein>
    <submittedName>
        <fullName evidence="3">Uncharacterized protein</fullName>
    </submittedName>
</protein>
<feature type="transmembrane region" description="Helical" evidence="2">
    <location>
        <begin position="121"/>
        <end position="143"/>
    </location>
</feature>
<feature type="transmembrane region" description="Helical" evidence="2">
    <location>
        <begin position="55"/>
        <end position="85"/>
    </location>
</feature>
<dbReference type="AlphaFoldDB" id="A0AAN6EVY5"/>
<gene>
    <name evidence="3" type="ORF">HRR80_004149</name>
</gene>
<feature type="transmembrane region" description="Helical" evidence="2">
    <location>
        <begin position="488"/>
        <end position="510"/>
    </location>
</feature>
<dbReference type="Proteomes" id="UP001161757">
    <property type="component" value="Unassembled WGS sequence"/>
</dbReference>
<evidence type="ECO:0000313" key="4">
    <source>
        <dbReference type="Proteomes" id="UP001161757"/>
    </source>
</evidence>
<accession>A0AAN6EVY5</accession>
<evidence type="ECO:0000256" key="1">
    <source>
        <dbReference type="SAM" id="MobiDB-lite"/>
    </source>
</evidence>
<proteinExistence type="predicted"/>
<organism evidence="3 4">
    <name type="scientific">Exophiala dermatitidis</name>
    <name type="common">Black yeast-like fungus</name>
    <name type="synonym">Wangiella dermatitidis</name>
    <dbReference type="NCBI Taxonomy" id="5970"/>
    <lineage>
        <taxon>Eukaryota</taxon>
        <taxon>Fungi</taxon>
        <taxon>Dikarya</taxon>
        <taxon>Ascomycota</taxon>
        <taxon>Pezizomycotina</taxon>
        <taxon>Eurotiomycetes</taxon>
        <taxon>Chaetothyriomycetidae</taxon>
        <taxon>Chaetothyriales</taxon>
        <taxon>Herpotrichiellaceae</taxon>
        <taxon>Exophiala</taxon>
    </lineage>
</organism>
<feature type="transmembrane region" description="Helical" evidence="2">
    <location>
        <begin position="12"/>
        <end position="35"/>
    </location>
</feature>
<dbReference type="EMBL" id="JAJGCB010000006">
    <property type="protein sequence ID" value="KAJ8992258.1"/>
    <property type="molecule type" value="Genomic_DNA"/>
</dbReference>
<evidence type="ECO:0000256" key="2">
    <source>
        <dbReference type="SAM" id="Phobius"/>
    </source>
</evidence>